<keyword evidence="2" id="KW-0812">Transmembrane</keyword>
<dbReference type="InterPro" id="IPR053143">
    <property type="entry name" value="Arylsulfate_ST"/>
</dbReference>
<keyword evidence="2" id="KW-0472">Membrane</keyword>
<evidence type="ECO:0000256" key="1">
    <source>
        <dbReference type="SAM" id="MobiDB-lite"/>
    </source>
</evidence>
<gene>
    <name evidence="4" type="ORF">P168DRAFT_299459</name>
</gene>
<dbReference type="PANTHER" id="PTHR35340:SF8">
    <property type="entry name" value="ASST-DOMAIN-CONTAINING PROTEIN"/>
    <property type="match status" value="1"/>
</dbReference>
<dbReference type="InterPro" id="IPR011047">
    <property type="entry name" value="Quinoprotein_ADH-like_sf"/>
</dbReference>
<proteinExistence type="predicted"/>
<organism evidence="4 5">
    <name type="scientific">Aspergillus campestris (strain IBT 28561)</name>
    <dbReference type="NCBI Taxonomy" id="1392248"/>
    <lineage>
        <taxon>Eukaryota</taxon>
        <taxon>Fungi</taxon>
        <taxon>Dikarya</taxon>
        <taxon>Ascomycota</taxon>
        <taxon>Pezizomycotina</taxon>
        <taxon>Eurotiomycetes</taxon>
        <taxon>Eurotiomycetidae</taxon>
        <taxon>Eurotiales</taxon>
        <taxon>Aspergillaceae</taxon>
        <taxon>Aspergillus</taxon>
        <taxon>Aspergillus subgen. Circumdati</taxon>
    </lineage>
</organism>
<feature type="transmembrane region" description="Helical" evidence="2">
    <location>
        <begin position="581"/>
        <end position="605"/>
    </location>
</feature>
<name>A0A2I1CU50_ASPC2</name>
<dbReference type="PANTHER" id="PTHR35340">
    <property type="entry name" value="PQQ ENZYME REPEAT PROTEIN-RELATED"/>
    <property type="match status" value="1"/>
</dbReference>
<sequence length="624" mass="69413">MILFVLLALSLLHGVIARRDDDLMSFVTLPEIRALKWEVVYHDRERVSPGYWFVAPYGKIVPETPTQKFQPYQVGPYIYDGDGVLIWAGPPIFYDRNVFDFKAFTDSQNETHLSLIAQRNYDDSMRGRATIMNSHYEIEQEIMRLEDNYEFNIHEFNVLNGGESALACVYRTKELPLDDVGRPGVTSFFMTGGFVEWNLTTKEVVFAWDSTDHLAIHESVKFNPDNPADGPPGWDYVHMNAVDKNSDGDYLISMRFTNTIYLISGKDGHVIWRLGGQESDFVQDFVFSKQHDAKFLESSGTHHVISLLNNAGDENQQEEEVSSALIVELDTEAMTAKLQQRYPRPDGLMTLLRGSVQRLPNGNVFVGWSERGYQSEFSPEGDNLVSARFASGRLNTYRAYKYDFVGRPAYAPTMVASVYAADEASVLTTIHISWNGATDIASWNFYAQAGEEHPRHLMGNVPKRDFETMFLASGYMDWISADALDRDGNVITVSDIIRSKPVTTDWPALGYHGQNSSGPAPDDPAVRYPTDAPAPVKGEPPATTADAEAAQADTTAAGEASATAQQLAEAMMRAYDSLNGIGGVLIGLLVLCSMGGAVAGIVWMVRSRRSKKIYQHVPDDDDSP</sequence>
<comment type="caution">
    <text evidence="4">The sequence shown here is derived from an EMBL/GenBank/DDBJ whole genome shotgun (WGS) entry which is preliminary data.</text>
</comment>
<dbReference type="OrthoDB" id="5427350at2759"/>
<feature type="chain" id="PRO_5014140447" description="ASST-domain-containing protein" evidence="3">
    <location>
        <begin position="18"/>
        <end position="624"/>
    </location>
</feature>
<keyword evidence="2" id="KW-1133">Transmembrane helix</keyword>
<dbReference type="InterPro" id="IPR039535">
    <property type="entry name" value="ASST-like"/>
</dbReference>
<feature type="region of interest" description="Disordered" evidence="1">
    <location>
        <begin position="508"/>
        <end position="556"/>
    </location>
</feature>
<feature type="compositionally biased region" description="Low complexity" evidence="1">
    <location>
        <begin position="542"/>
        <end position="556"/>
    </location>
</feature>
<accession>A0A2I1CU50</accession>
<evidence type="ECO:0000313" key="4">
    <source>
        <dbReference type="EMBL" id="PKY01139.1"/>
    </source>
</evidence>
<evidence type="ECO:0008006" key="6">
    <source>
        <dbReference type="Google" id="ProtNLM"/>
    </source>
</evidence>
<dbReference type="SUPFAM" id="SSF50998">
    <property type="entry name" value="Quinoprotein alcohol dehydrogenase-like"/>
    <property type="match status" value="1"/>
</dbReference>
<dbReference type="RefSeq" id="XP_024689733.1">
    <property type="nucleotide sequence ID" value="XM_024838344.1"/>
</dbReference>
<dbReference type="Proteomes" id="UP000234254">
    <property type="component" value="Unassembled WGS sequence"/>
</dbReference>
<dbReference type="GeneID" id="36545868"/>
<evidence type="ECO:0000256" key="3">
    <source>
        <dbReference type="SAM" id="SignalP"/>
    </source>
</evidence>
<dbReference type="EMBL" id="MSFM01000012">
    <property type="protein sequence ID" value="PKY01139.1"/>
    <property type="molecule type" value="Genomic_DNA"/>
</dbReference>
<dbReference type="Pfam" id="PF14269">
    <property type="entry name" value="Arylsulfotran_2"/>
    <property type="match status" value="1"/>
</dbReference>
<evidence type="ECO:0000256" key="2">
    <source>
        <dbReference type="SAM" id="Phobius"/>
    </source>
</evidence>
<keyword evidence="3" id="KW-0732">Signal</keyword>
<evidence type="ECO:0000313" key="5">
    <source>
        <dbReference type="Proteomes" id="UP000234254"/>
    </source>
</evidence>
<dbReference type="AlphaFoldDB" id="A0A2I1CU50"/>
<keyword evidence="5" id="KW-1185">Reference proteome</keyword>
<feature type="signal peptide" evidence="3">
    <location>
        <begin position="1"/>
        <end position="17"/>
    </location>
</feature>
<dbReference type="VEuPathDB" id="FungiDB:P168DRAFT_299459"/>
<reference evidence="4" key="1">
    <citation type="submission" date="2016-12" db="EMBL/GenBank/DDBJ databases">
        <title>The genomes of Aspergillus section Nigri reveals drivers in fungal speciation.</title>
        <authorList>
            <consortium name="DOE Joint Genome Institute"/>
            <person name="Vesth T.C."/>
            <person name="Nybo J."/>
            <person name="Theobald S."/>
            <person name="Brandl J."/>
            <person name="Frisvad J.C."/>
            <person name="Nielsen K.F."/>
            <person name="Lyhne E.K."/>
            <person name="Kogle M.E."/>
            <person name="Kuo A."/>
            <person name="Riley R."/>
            <person name="Clum A."/>
            <person name="Nolan M."/>
            <person name="Lipzen A."/>
            <person name="Salamov A."/>
            <person name="Henrissat B."/>
            <person name="Wiebenga A."/>
            <person name="De vries R.P."/>
            <person name="Grigoriev I.V."/>
            <person name="Mortensen U.H."/>
            <person name="Andersen M.R."/>
            <person name="Baker S.E."/>
        </authorList>
    </citation>
    <scope>NUCLEOTIDE SEQUENCE</scope>
    <source>
        <strain evidence="4">IBT 28561</strain>
    </source>
</reference>
<protein>
    <recommendedName>
        <fullName evidence="6">ASST-domain-containing protein</fullName>
    </recommendedName>
</protein>